<dbReference type="Gene3D" id="2.60.120.330">
    <property type="entry name" value="B-lactam Antibiotic, Isopenicillin N Synthase, Chain"/>
    <property type="match status" value="1"/>
</dbReference>
<dbReference type="InterPro" id="IPR051821">
    <property type="entry name" value="Asp/Asn_beta-hydroxylase"/>
</dbReference>
<protein>
    <recommendedName>
        <fullName evidence="5">Aspartyl/asparaginy/proline hydroxylase domain-containing protein</fullName>
    </recommendedName>
</protein>
<dbReference type="GO" id="GO:0051213">
    <property type="term" value="F:dioxygenase activity"/>
    <property type="evidence" value="ECO:0007669"/>
    <property type="project" value="UniProtKB-KW"/>
</dbReference>
<proteinExistence type="inferred from homology"/>
<dbReference type="Proteomes" id="UP001148018">
    <property type="component" value="Unassembled WGS sequence"/>
</dbReference>
<evidence type="ECO:0000256" key="3">
    <source>
        <dbReference type="ARBA" id="ARBA00023002"/>
    </source>
</evidence>
<organism evidence="6 7">
    <name type="scientific">Muraenolepis orangiensis</name>
    <name type="common">Patagonian moray cod</name>
    <dbReference type="NCBI Taxonomy" id="630683"/>
    <lineage>
        <taxon>Eukaryota</taxon>
        <taxon>Metazoa</taxon>
        <taxon>Chordata</taxon>
        <taxon>Craniata</taxon>
        <taxon>Vertebrata</taxon>
        <taxon>Euteleostomi</taxon>
        <taxon>Actinopterygii</taxon>
        <taxon>Neopterygii</taxon>
        <taxon>Teleostei</taxon>
        <taxon>Neoteleostei</taxon>
        <taxon>Acanthomorphata</taxon>
        <taxon>Zeiogadaria</taxon>
        <taxon>Gadariae</taxon>
        <taxon>Gadiformes</taxon>
        <taxon>Muraenolepidoidei</taxon>
        <taxon>Muraenolepididae</taxon>
        <taxon>Muraenolepis</taxon>
    </lineage>
</organism>
<dbReference type="PANTHER" id="PTHR46332">
    <property type="entry name" value="ASPARTATE BETA-HYDROXYLASE DOMAIN-CONTAINING PROTEIN 2"/>
    <property type="match status" value="1"/>
</dbReference>
<dbReference type="PANTHER" id="PTHR46332:SF4">
    <property type="entry name" value="ASPARTATE BETA-HYDROXYLASE DOMAIN-CONTAINING 1"/>
    <property type="match status" value="1"/>
</dbReference>
<reference evidence="6" key="1">
    <citation type="submission" date="2022-07" db="EMBL/GenBank/DDBJ databases">
        <title>Chromosome-level genome of Muraenolepis orangiensis.</title>
        <authorList>
            <person name="Kim J."/>
        </authorList>
    </citation>
    <scope>NUCLEOTIDE SEQUENCE</scope>
    <source>
        <strain evidence="6">KU_S4_2022</strain>
        <tissue evidence="6">Muscle</tissue>
    </source>
</reference>
<keyword evidence="2" id="KW-0223">Dioxygenase</keyword>
<dbReference type="InterPro" id="IPR007803">
    <property type="entry name" value="Asp/Arg/Pro-Hydrxlase"/>
</dbReference>
<evidence type="ECO:0000256" key="1">
    <source>
        <dbReference type="ARBA" id="ARBA00007730"/>
    </source>
</evidence>
<keyword evidence="3" id="KW-0560">Oxidoreductase</keyword>
<feature type="domain" description="Aspartyl/asparaginy/proline hydroxylase" evidence="5">
    <location>
        <begin position="197"/>
        <end position="349"/>
    </location>
</feature>
<keyword evidence="7" id="KW-1185">Reference proteome</keyword>
<sequence length="367" mass="39958">MHWWASPFPLPLCTDLGFPPLNGLLWPLLLLFLWYCYRMGSDLPAPGRAHPGGKHKSGARRFMMLSRGGGSSGPGGSETASGSEASGVERAAPCISAATGEDDDPDGREYLTPVPRRPLFPVQASAAGRKLYAALQEYAKRYGWVGMGRIHKGLREQVRLSDHSTIQRPHLFFLPDVPSVPFFPRDAHRHDIELLEAQYPLILAEFQAVYQRGVDSKLGWSGPKGQTGFPLYSAGVCMAGNCRSCPYTYRALLSLRTFISSNSLGGAGFVLLGPGVSLGGSYGPTNARLRCHLGLQTPPLCELVVGGEPQRWSEGHCLLVDDSFLHTISHKGPPEDGPRAIFSVDLWHPNVAAAERQALDFIFNPDL</sequence>
<dbReference type="InterPro" id="IPR027443">
    <property type="entry name" value="IPNS-like_sf"/>
</dbReference>
<evidence type="ECO:0000256" key="4">
    <source>
        <dbReference type="SAM" id="MobiDB-lite"/>
    </source>
</evidence>
<comment type="similarity">
    <text evidence="1">Belongs to the aspartyl/asparaginyl beta-hydroxylase family.</text>
</comment>
<feature type="compositionally biased region" description="Low complexity" evidence="4">
    <location>
        <begin position="77"/>
        <end position="86"/>
    </location>
</feature>
<dbReference type="SUPFAM" id="SSF51197">
    <property type="entry name" value="Clavaminate synthase-like"/>
    <property type="match status" value="1"/>
</dbReference>
<dbReference type="GO" id="GO:0016020">
    <property type="term" value="C:membrane"/>
    <property type="evidence" value="ECO:0007669"/>
    <property type="project" value="TreeGrafter"/>
</dbReference>
<evidence type="ECO:0000256" key="2">
    <source>
        <dbReference type="ARBA" id="ARBA00022964"/>
    </source>
</evidence>
<evidence type="ECO:0000313" key="6">
    <source>
        <dbReference type="EMBL" id="KAJ3583703.1"/>
    </source>
</evidence>
<gene>
    <name evidence="6" type="ORF">NHX12_015817</name>
</gene>
<dbReference type="OrthoDB" id="438431at2759"/>
<name>A0A9Q0D833_9TELE</name>
<evidence type="ECO:0000313" key="7">
    <source>
        <dbReference type="Proteomes" id="UP001148018"/>
    </source>
</evidence>
<feature type="compositionally biased region" description="Gly residues" evidence="4">
    <location>
        <begin position="67"/>
        <end position="76"/>
    </location>
</feature>
<accession>A0A9Q0D833</accession>
<evidence type="ECO:0000259" key="5">
    <source>
        <dbReference type="Pfam" id="PF05118"/>
    </source>
</evidence>
<dbReference type="AlphaFoldDB" id="A0A9Q0D833"/>
<dbReference type="EMBL" id="JANIIK010000146">
    <property type="protein sequence ID" value="KAJ3583703.1"/>
    <property type="molecule type" value="Genomic_DNA"/>
</dbReference>
<dbReference type="Pfam" id="PF05118">
    <property type="entry name" value="Asp_Arg_Hydrox"/>
    <property type="match status" value="1"/>
</dbReference>
<comment type="caution">
    <text evidence="6">The sequence shown here is derived from an EMBL/GenBank/DDBJ whole genome shotgun (WGS) entry which is preliminary data.</text>
</comment>
<feature type="region of interest" description="Disordered" evidence="4">
    <location>
        <begin position="64"/>
        <end position="88"/>
    </location>
</feature>